<protein>
    <submittedName>
        <fullName evidence="2">Osmotically-inducible protein OsmY</fullName>
    </submittedName>
</protein>
<evidence type="ECO:0000313" key="2">
    <source>
        <dbReference type="EMBL" id="NRT19615.1"/>
    </source>
</evidence>
<accession>A0ABX2FR19</accession>
<dbReference type="InterPro" id="IPR051686">
    <property type="entry name" value="Lipoprotein_DolP"/>
</dbReference>
<feature type="domain" description="BON" evidence="1">
    <location>
        <begin position="318"/>
        <end position="386"/>
    </location>
</feature>
<comment type="caution">
    <text evidence="2">The sequence shown here is derived from an EMBL/GenBank/DDBJ whole genome shotgun (WGS) entry which is preliminary data.</text>
</comment>
<keyword evidence="3" id="KW-1185">Reference proteome</keyword>
<dbReference type="InterPro" id="IPR007055">
    <property type="entry name" value="BON_dom"/>
</dbReference>
<name>A0ABX2FR19_9BACT</name>
<feature type="domain" description="BON" evidence="1">
    <location>
        <begin position="87"/>
        <end position="155"/>
    </location>
</feature>
<organism evidence="2 3">
    <name type="scientific">Hymenobacter caeli</name>
    <dbReference type="NCBI Taxonomy" id="2735894"/>
    <lineage>
        <taxon>Bacteria</taxon>
        <taxon>Pseudomonadati</taxon>
        <taxon>Bacteroidota</taxon>
        <taxon>Cytophagia</taxon>
        <taxon>Cytophagales</taxon>
        <taxon>Hymenobacteraceae</taxon>
        <taxon>Hymenobacter</taxon>
    </lineage>
</organism>
<proteinExistence type="predicted"/>
<dbReference type="PROSITE" id="PS50914">
    <property type="entry name" value="BON"/>
    <property type="match status" value="5"/>
</dbReference>
<dbReference type="Gene3D" id="3.30.1340.30">
    <property type="match status" value="4"/>
</dbReference>
<dbReference type="RefSeq" id="WP_173810330.1">
    <property type="nucleotide sequence ID" value="NZ_JABSNP010000010.1"/>
</dbReference>
<reference evidence="2 3" key="1">
    <citation type="submission" date="2020-05" db="EMBL/GenBank/DDBJ databases">
        <title>Genomic Encyclopedia of Type Strains, Phase IV (KMG-V): Genome sequencing to study the core and pangenomes of soil and plant-associated prokaryotes.</title>
        <authorList>
            <person name="Whitman W."/>
        </authorList>
    </citation>
    <scope>NUCLEOTIDE SEQUENCE [LARGE SCALE GENOMIC DNA]</scope>
    <source>
        <strain evidence="2 3">9A</strain>
    </source>
</reference>
<dbReference type="EMBL" id="JABSNP010000010">
    <property type="protein sequence ID" value="NRT19615.1"/>
    <property type="molecule type" value="Genomic_DNA"/>
</dbReference>
<dbReference type="Proteomes" id="UP000779507">
    <property type="component" value="Unassembled WGS sequence"/>
</dbReference>
<evidence type="ECO:0000313" key="3">
    <source>
        <dbReference type="Proteomes" id="UP000779507"/>
    </source>
</evidence>
<dbReference type="Pfam" id="PF04972">
    <property type="entry name" value="BON"/>
    <property type="match status" value="6"/>
</dbReference>
<gene>
    <name evidence="2" type="ORF">HNP98_002447</name>
</gene>
<sequence length="479" mass="50947">MYLPLALPTEEACLADADILTAVARLFDQPLGVAAARITTACREGIVELTGFTDSLLARERAADLAKAVRGVRGVVNELAVRTPDVPDGELLRRVRQALAQDPAVGGYAVDCRASNGALTVEGTVQSWAEAQLVRQVLLGVPGLRQLHSHLVVRGGRLTNSDAEITAQIQAFLAWDIRVQSAWVDVRTTDGVVYFTGTVGSAAAHDQAVATAYVAGASRVEASALRVAYWAQDPALRRQRLAPKADADVAQAIRDALRADPRLDPLPPTVQVRAGVVTLLGTLSNLRARQAAEEDARNVLGAWEVHNLLKVRSPHPAPDAAIQAQVLAALQHDLYVCRQPISVRVGNGRVQLSGGAATHFDRERAADVAAGISGVVEVLNHVHLAGAPSAQAAPGTGEAMPGTLARPAREKADNQLKKRLHQHYQWSALLHDQPIALHVQAGRVTLSGTVDSWLLRHLAASEAYACGACDVNNHLLITT</sequence>
<feature type="domain" description="BON" evidence="1">
    <location>
        <begin position="161"/>
        <end position="229"/>
    </location>
</feature>
<dbReference type="InterPro" id="IPR014004">
    <property type="entry name" value="Transpt-assoc_nodulatn_dom_bac"/>
</dbReference>
<dbReference type="PANTHER" id="PTHR34606">
    <property type="entry name" value="BON DOMAIN-CONTAINING PROTEIN"/>
    <property type="match status" value="1"/>
</dbReference>
<feature type="domain" description="BON" evidence="1">
    <location>
        <begin position="245"/>
        <end position="313"/>
    </location>
</feature>
<evidence type="ECO:0000259" key="1">
    <source>
        <dbReference type="PROSITE" id="PS50914"/>
    </source>
</evidence>
<dbReference type="PANTHER" id="PTHR34606:SF15">
    <property type="entry name" value="BON DOMAIN-CONTAINING PROTEIN"/>
    <property type="match status" value="1"/>
</dbReference>
<dbReference type="SMART" id="SM00749">
    <property type="entry name" value="BON"/>
    <property type="match status" value="5"/>
</dbReference>
<feature type="domain" description="BON" evidence="1">
    <location>
        <begin position="15"/>
        <end position="83"/>
    </location>
</feature>